<gene>
    <name evidence="2" type="ORF">RJ40_12180</name>
</gene>
<feature type="transmembrane region" description="Helical" evidence="1">
    <location>
        <begin position="12"/>
        <end position="35"/>
    </location>
</feature>
<proteinExistence type="predicted"/>
<keyword evidence="3" id="KW-1185">Reference proteome</keyword>
<dbReference type="AlphaFoldDB" id="A0A8A3S7T6"/>
<dbReference type="RefSeq" id="WP_265581144.1">
    <property type="nucleotide sequence ID" value="NZ_CP036172.1"/>
</dbReference>
<dbReference type="Proteomes" id="UP001042704">
    <property type="component" value="Chromosome"/>
</dbReference>
<evidence type="ECO:0000313" key="2">
    <source>
        <dbReference type="EMBL" id="QSZ68198.1"/>
    </source>
</evidence>
<dbReference type="EMBL" id="CP036172">
    <property type="protein sequence ID" value="QSZ68198.1"/>
    <property type="molecule type" value="Genomic_DNA"/>
</dbReference>
<reference evidence="2" key="1">
    <citation type="journal article" date="2001" name="Int. J. Syst. Evol. Microbiol.">
        <title>Methanofollis aquaemaris sp. nov., a methanogen isolated from an aquaculture fish pond.</title>
        <authorList>
            <person name="Lai M.C."/>
            <person name="Chen S.C."/>
        </authorList>
    </citation>
    <scope>NUCLEOTIDE SEQUENCE</scope>
    <source>
        <strain evidence="2">N2F9704</strain>
    </source>
</reference>
<keyword evidence="1" id="KW-0812">Transmembrane</keyword>
<reference evidence="2" key="2">
    <citation type="submission" date="2019-02" db="EMBL/GenBank/DDBJ databases">
        <authorList>
            <person name="Chen S.-C."/>
            <person name="Chien H.-H."/>
            <person name="Lai M.-C."/>
        </authorList>
    </citation>
    <scope>NUCLEOTIDE SEQUENCE</scope>
    <source>
        <strain evidence="2">N2F9704</strain>
    </source>
</reference>
<keyword evidence="1" id="KW-0472">Membrane</keyword>
<dbReference type="KEGG" id="maqe:RJ40_12180"/>
<evidence type="ECO:0000256" key="1">
    <source>
        <dbReference type="SAM" id="Phobius"/>
    </source>
</evidence>
<organism evidence="2 3">
    <name type="scientific">Methanofollis aquaemaris</name>
    <dbReference type="NCBI Taxonomy" id="126734"/>
    <lineage>
        <taxon>Archaea</taxon>
        <taxon>Methanobacteriati</taxon>
        <taxon>Methanobacteriota</taxon>
        <taxon>Stenosarchaea group</taxon>
        <taxon>Methanomicrobia</taxon>
        <taxon>Methanomicrobiales</taxon>
        <taxon>Methanomicrobiaceae</taxon>
        <taxon>Methanofollis</taxon>
    </lineage>
</organism>
<protein>
    <submittedName>
        <fullName evidence="2">Uncharacterized protein</fullName>
    </submittedName>
</protein>
<dbReference type="GeneID" id="76425138"/>
<accession>A0A8A3S7T6</accession>
<name>A0A8A3S7T6_9EURY</name>
<evidence type="ECO:0000313" key="3">
    <source>
        <dbReference type="Proteomes" id="UP001042704"/>
    </source>
</evidence>
<keyword evidence="1" id="KW-1133">Transmembrane helix</keyword>
<sequence>MGNLPNIATKIILALVILIAMLVVSFALILGYFTLTAPETSQAVHIYELELSTSGPLENATLLIPVPSYYNATTGENETVVDLSRTSFKNFDQDTISVEIERVNGVPMLKIAADRITPLYTNRIEPIPVMPGENESDLPQPTHIYSDQYSEETPVLIEMELRMYDTAVDHEIETRTPLGHEHLFMPYRITENFSRAEGGMHDGYHLSEGSSGYFVEVPFILSYDADDENVLTISTEFQGTNQWWVLGWQSNSYRERIEHEFEGACNGTYQVRGVLITGEGVY</sequence>